<feature type="domain" description="Ankyrin repeat" evidence="10">
    <location>
        <begin position="434"/>
        <end position="505"/>
    </location>
</feature>
<dbReference type="Pfam" id="PF12796">
    <property type="entry name" value="Ank_2"/>
    <property type="match status" value="1"/>
</dbReference>
<dbReference type="InParanoid" id="A0A0L0HAD0"/>
<dbReference type="VEuPathDB" id="FungiDB:SPPG_06954"/>
<evidence type="ECO:0000313" key="11">
    <source>
        <dbReference type="EMBL" id="KNC97966.1"/>
    </source>
</evidence>
<dbReference type="PROSITE" id="PS50297">
    <property type="entry name" value="ANK_REP_REGION"/>
    <property type="match status" value="1"/>
</dbReference>
<dbReference type="PROSITE" id="PS50088">
    <property type="entry name" value="ANK_REPEAT"/>
    <property type="match status" value="1"/>
</dbReference>
<dbReference type="OMA" id="NYPLHWL"/>
<dbReference type="InterPro" id="IPR002110">
    <property type="entry name" value="Ankyrin_rpt"/>
</dbReference>
<comment type="subcellular location">
    <subcellularLocation>
        <location evidence="1">Endoplasmic reticulum membrane</location>
    </subcellularLocation>
</comment>
<keyword evidence="2" id="KW-0677">Repeat</keyword>
<evidence type="ECO:0000256" key="7">
    <source>
        <dbReference type="ARBA" id="ARBA00037107"/>
    </source>
</evidence>
<dbReference type="PANTHER" id="PTHR12447:SF25">
    <property type="entry name" value="ANKYRIN REPEAT DOMAIN-CONTAINING PROTEIN 13C"/>
    <property type="match status" value="1"/>
</dbReference>
<protein>
    <recommendedName>
        <fullName evidence="10">Ankyrin repeat domain-containing protein</fullName>
    </recommendedName>
</protein>
<dbReference type="eggNOG" id="KOG0522">
    <property type="taxonomic scope" value="Eukaryota"/>
</dbReference>
<dbReference type="EMBL" id="KQ257462">
    <property type="protein sequence ID" value="KNC97966.1"/>
    <property type="molecule type" value="Genomic_DNA"/>
</dbReference>
<feature type="domain" description="Ankyrin repeat" evidence="10">
    <location>
        <begin position="160"/>
        <end position="388"/>
    </location>
</feature>
<dbReference type="Pfam" id="PF11904">
    <property type="entry name" value="ANKRD13_C"/>
    <property type="match status" value="2"/>
</dbReference>
<dbReference type="SMART" id="SM00248">
    <property type="entry name" value="ANK"/>
    <property type="match status" value="2"/>
</dbReference>
<keyword evidence="4 8" id="KW-0040">ANK repeat</keyword>
<keyword evidence="6" id="KW-0143">Chaperone</keyword>
<evidence type="ECO:0000256" key="1">
    <source>
        <dbReference type="ARBA" id="ARBA00004586"/>
    </source>
</evidence>
<evidence type="ECO:0000256" key="3">
    <source>
        <dbReference type="ARBA" id="ARBA00022824"/>
    </source>
</evidence>
<keyword evidence="3" id="KW-0256">Endoplasmic reticulum</keyword>
<dbReference type="GeneID" id="27690218"/>
<evidence type="ECO:0000256" key="4">
    <source>
        <dbReference type="ARBA" id="ARBA00023043"/>
    </source>
</evidence>
<feature type="repeat" description="ANK" evidence="8">
    <location>
        <begin position="43"/>
        <end position="75"/>
    </location>
</feature>
<evidence type="ECO:0000256" key="2">
    <source>
        <dbReference type="ARBA" id="ARBA00022737"/>
    </source>
</evidence>
<dbReference type="InterPro" id="IPR036770">
    <property type="entry name" value="Ankyrin_rpt-contain_sf"/>
</dbReference>
<sequence length="528" mass="60271">MSGNPDKYHLHRLIFKNETEALRTYLSSYPSTTPCPLFTETCRGQTPLTLAISLGRKECVKILLDAGASTLFKNMDGWTPFQEATSYGDREVMEWVYRTRRRELAFWFKSKGGELLRALSKDLKDFYLEMHWSFKSIIPFVSSICPSDTYKVFKKGKSIRIDTTLVGFESLSWVRGDISIIFTEEKDGPQLVICDHQRRVVQLVWPRDFSIGAKEVEEEISISLNTKMVAAPEFDFSSFSLSRTQSGFWTFKVDRNERVGPWETHVWSVDALECVNKTRTEHLKANPLPPTKEDNPLPEGEEEEEEDEDEKIRKYEAGEWNEPEELAKAKKAFRELARFRPTLDPPPTPEVTYEQFFSQGQEKEYLHVGRPQILEKTSRNYKATLWMYEGGEETPMAEGAEKEIIEKDTAAAAAYSSFPTIVQATPTPPPSLQSDEFPIKVETLFPLLELIGMGTNEHIRSLKEFFGVQLPPGFPVQIEIPIGLLPLSAVITFQNISTTYPIDQSMFAIPGKKEGYRMGEVVKGSDRH</sequence>
<evidence type="ECO:0000256" key="9">
    <source>
        <dbReference type="SAM" id="MobiDB-lite"/>
    </source>
</evidence>
<evidence type="ECO:0000256" key="6">
    <source>
        <dbReference type="ARBA" id="ARBA00023186"/>
    </source>
</evidence>
<comment type="function">
    <text evidence="7">Acts as a molecular chaperone for G protein-coupled receptors, regulating their biogenesis and exit from the ER.</text>
</comment>
<dbReference type="PANTHER" id="PTHR12447">
    <property type="entry name" value="ANKYRIN REPEAT DOMAIN-CONTAINING PROTEIN 13"/>
    <property type="match status" value="1"/>
</dbReference>
<dbReference type="AlphaFoldDB" id="A0A0L0HAD0"/>
<dbReference type="OrthoDB" id="341259at2759"/>
<dbReference type="SUPFAM" id="SSF48403">
    <property type="entry name" value="Ankyrin repeat"/>
    <property type="match status" value="1"/>
</dbReference>
<name>A0A0L0HAD0_SPIPD</name>
<dbReference type="Proteomes" id="UP000053201">
    <property type="component" value="Unassembled WGS sequence"/>
</dbReference>
<keyword evidence="12" id="KW-1185">Reference proteome</keyword>
<evidence type="ECO:0000256" key="8">
    <source>
        <dbReference type="PROSITE-ProRule" id="PRU00023"/>
    </source>
</evidence>
<evidence type="ECO:0000313" key="12">
    <source>
        <dbReference type="Proteomes" id="UP000053201"/>
    </source>
</evidence>
<feature type="compositionally biased region" description="Acidic residues" evidence="9">
    <location>
        <begin position="299"/>
        <end position="309"/>
    </location>
</feature>
<evidence type="ECO:0000256" key="5">
    <source>
        <dbReference type="ARBA" id="ARBA00023136"/>
    </source>
</evidence>
<dbReference type="RefSeq" id="XP_016606006.1">
    <property type="nucleotide sequence ID" value="XM_016755143.1"/>
</dbReference>
<accession>A0A0L0HAD0</accession>
<dbReference type="GO" id="GO:0005789">
    <property type="term" value="C:endoplasmic reticulum membrane"/>
    <property type="evidence" value="ECO:0007669"/>
    <property type="project" value="UniProtKB-SubCell"/>
</dbReference>
<dbReference type="STRING" id="645134.A0A0L0HAD0"/>
<gene>
    <name evidence="11" type="ORF">SPPG_06954</name>
</gene>
<reference evidence="11 12" key="1">
    <citation type="submission" date="2009-08" db="EMBL/GenBank/DDBJ databases">
        <title>The Genome Sequence of Spizellomyces punctatus strain DAOM BR117.</title>
        <authorList>
            <consortium name="The Broad Institute Genome Sequencing Platform"/>
            <person name="Russ C."/>
            <person name="Cuomo C."/>
            <person name="Shea T."/>
            <person name="Young S.K."/>
            <person name="Zeng Q."/>
            <person name="Koehrsen M."/>
            <person name="Haas B."/>
            <person name="Borodovsky M."/>
            <person name="Guigo R."/>
            <person name="Alvarado L."/>
            <person name="Berlin A."/>
            <person name="Bochicchio J."/>
            <person name="Borenstein D."/>
            <person name="Chapman S."/>
            <person name="Chen Z."/>
            <person name="Engels R."/>
            <person name="Freedman E."/>
            <person name="Gellesch M."/>
            <person name="Goldberg J."/>
            <person name="Griggs A."/>
            <person name="Gujja S."/>
            <person name="Heiman D."/>
            <person name="Hepburn T."/>
            <person name="Howarth C."/>
            <person name="Jen D."/>
            <person name="Larson L."/>
            <person name="Lewis B."/>
            <person name="Mehta T."/>
            <person name="Park D."/>
            <person name="Pearson M."/>
            <person name="Roberts A."/>
            <person name="Saif S."/>
            <person name="Shenoy N."/>
            <person name="Sisk P."/>
            <person name="Stolte C."/>
            <person name="Sykes S."/>
            <person name="Thomson T."/>
            <person name="Walk T."/>
            <person name="White J."/>
            <person name="Yandava C."/>
            <person name="Burger G."/>
            <person name="Gray M.W."/>
            <person name="Holland P.W.H."/>
            <person name="King N."/>
            <person name="Lang F.B.F."/>
            <person name="Roger A.J."/>
            <person name="Ruiz-Trillo I."/>
            <person name="Lander E."/>
            <person name="Nusbaum C."/>
        </authorList>
    </citation>
    <scope>NUCLEOTIDE SEQUENCE [LARGE SCALE GENOMIC DNA]</scope>
    <source>
        <strain evidence="11 12">DAOM BR117</strain>
    </source>
</reference>
<feature type="region of interest" description="Disordered" evidence="9">
    <location>
        <begin position="281"/>
        <end position="318"/>
    </location>
</feature>
<organism evidence="11 12">
    <name type="scientific">Spizellomyces punctatus (strain DAOM BR117)</name>
    <dbReference type="NCBI Taxonomy" id="645134"/>
    <lineage>
        <taxon>Eukaryota</taxon>
        <taxon>Fungi</taxon>
        <taxon>Fungi incertae sedis</taxon>
        <taxon>Chytridiomycota</taxon>
        <taxon>Chytridiomycota incertae sedis</taxon>
        <taxon>Chytridiomycetes</taxon>
        <taxon>Spizellomycetales</taxon>
        <taxon>Spizellomycetaceae</taxon>
        <taxon>Spizellomyces</taxon>
    </lineage>
</organism>
<dbReference type="InterPro" id="IPR021832">
    <property type="entry name" value="ANKRD13"/>
</dbReference>
<evidence type="ECO:0000259" key="10">
    <source>
        <dbReference type="Pfam" id="PF11904"/>
    </source>
</evidence>
<dbReference type="InterPro" id="IPR055285">
    <property type="entry name" value="ANKRD13_C"/>
</dbReference>
<proteinExistence type="predicted"/>
<dbReference type="Gene3D" id="1.25.40.20">
    <property type="entry name" value="Ankyrin repeat-containing domain"/>
    <property type="match status" value="1"/>
</dbReference>
<keyword evidence="5" id="KW-0472">Membrane</keyword>